<sequence length="1689" mass="187280">MAGTSRALDSAKDNHIKNEQQEDDSTSNSSGCVTCGLDNNASSILLCDGNGCNAEYHIYCLVPPLSEVPDGDFYCPSCSGKEGYEIRPSKERGGDEEEGDNFVNEATNFMGVYRRWNVGKGKTKVYYKPYVVQIESASGRPIQLGLFRTEELAAEAYDCSIVKSQGTSDVAQLKLNFPDKLDKYKEIITGTYVPDSDEEDEDDSKGSRPVRIRKAPKKLGSTPSFEKFAVKRRTKAEEENAEKVKKRKLDYQNLREGDIQTKYIGVLVFWEYSVAQLKVLDKVIFIGRFSTPEEAALAYDREAVRHYCRGTPLNFPERRDEHLKALETSKKTLEVPENRYNKNVEKLTSWMKIVGQTVKLIEASRRVQWPSLDMDAIEKGPVIKEQFTARDKKLRNSCLSVFSCVDSIIQESKFYQEKSPSGMFLNPPPAGCFLELIAPRAYIGYCEAINEFSKCELDDTKDLAKAMSTVLDARNNYLKKKTAEDNMIQELDDFMSTAIKTFEPSKALPNDPNFFPPCKYIKRTVQPTAKSIVPTVTASVAASEDTEEVKAEDVETTTASAAPVQDAPQEVPVEAIVQDDVVKTDTSAVVADGPKEECCLAILQSSGKYELYPLLTLERAMVDETTPLQWTSDEVTAHEIGEIDAFTFGLDITPSSTEDIVPTLCLTFMHELNNRSRAKEAIELKGKKAEKLFALQAKYHSFMEIFPKTKAVFESDMRTNHAMRDNAKSDLRLLETMDDVLLPAVTTALSTCMVHLKTYCDTLNARREQFAQEYQYYLTALQQVVSLGDHASLQASYISFFTRELHALWKEKFASVEILYLLLRSMSKAAAEDPEADEMLSTIQEAIAQWEEFVWPELVETMPYLTAGNASHSVKIKTEPTVAVDELKGVIQTTLAPRVAATNGIPTPIAKPLTLVIYHPACIRHQTPPEHPECPERLTRAIVTLRPLTQKYPKALSVLALDLTADELSPSETTLLLVHSPHYLKQLKERALSAATRAQVFETDPGDDNDGIEAAAPDTIRPFAAVGGAFKVAASIKKDSVMDTYVSAASWHVARIAAGTVCQAVDKVLNGEFRNAVCLVRPPGHHVGRNGRTPNAPSSGFCLLNNVVIGALHARMNPTVTRVAVLDWDIHHGNGTEELLRGDPRSFFASIHLYHDNFFPGTGPTASEPNIVNVGLENSGLGSGSEAFRHALTTAVFPAMEEFKPDIIFISAGFDGHKDDIIGGCAAVGNSKAPAGYVEADYAWATKEVLKIADRCCNGRVVSVLEGGYDVRQETNSLAKSIAAHIDAIVEGVVESTTAAEKAAEAVATVTGETAPMTDNDDETPVKIEVKQEPKFEGRLAQLLSQNINDESIVIYDDDDMEEYALEVKKMNLFQNVREYLTPVLAESGFLTEGVLTPEEFVAAGDQLCYKCPTWRWEGGDVNSRRSYLPPNKQFLRTTGVPCRRRVTSLEQDYIGETAVEDENDWLETHNQNKHLNDDLVDRLHHISMDESAHDAEGPPSSQMNILGALVVDHFQVDADTAAVAAAAPDMSTFEDEDNLVETDEAALTYITASEPEPTELDADGNLVYTRTYDLSISYDKYYRTPRVWLFGYEESGAPLKPDDMLQDIMQDYANKTVTIDPHPHLAGIPHAAIHPCQHGAVMKRIVANLMGGGKEVRSDQYMFIFLKFLQSVIPTIDYDYTMEVEAKS</sequence>
<dbReference type="InterPro" id="IPR011011">
    <property type="entry name" value="Znf_FYVE_PHD"/>
</dbReference>
<dbReference type="Gene3D" id="3.40.800.20">
    <property type="entry name" value="Histone deacetylase domain"/>
    <property type="match status" value="1"/>
</dbReference>
<evidence type="ECO:0000259" key="18">
    <source>
        <dbReference type="PROSITE" id="PS50016"/>
    </source>
</evidence>
<comment type="subcellular location">
    <subcellularLocation>
        <location evidence="2">Cytoplasm</location>
    </subcellularLocation>
    <subcellularLocation>
        <location evidence="1">Nucleus</location>
    </subcellularLocation>
</comment>
<evidence type="ECO:0000256" key="3">
    <source>
        <dbReference type="ARBA" id="ARBA00007683"/>
    </source>
</evidence>
<dbReference type="InterPro" id="IPR000286">
    <property type="entry name" value="HDACs"/>
</dbReference>
<evidence type="ECO:0000256" key="2">
    <source>
        <dbReference type="ARBA" id="ARBA00004496"/>
    </source>
</evidence>
<evidence type="ECO:0000256" key="12">
    <source>
        <dbReference type="ARBA" id="ARBA00023015"/>
    </source>
</evidence>
<evidence type="ECO:0000256" key="10">
    <source>
        <dbReference type="ARBA" id="ARBA00022927"/>
    </source>
</evidence>
<dbReference type="SUPFAM" id="SSF54171">
    <property type="entry name" value="DNA-binding domain"/>
    <property type="match status" value="1"/>
</dbReference>
<dbReference type="InterPro" id="IPR007135">
    <property type="entry name" value="Atg3/Atg10"/>
</dbReference>
<comment type="similarity">
    <text evidence="3">Belongs to the ATG3 family.</text>
</comment>
<keyword evidence="10" id="KW-0653">Protein transport</keyword>
<evidence type="ECO:0000256" key="7">
    <source>
        <dbReference type="ARBA" id="ARBA00022771"/>
    </source>
</evidence>
<evidence type="ECO:0000313" key="21">
    <source>
        <dbReference type="EMBL" id="VFT91012.1"/>
    </source>
</evidence>
<dbReference type="InterPro" id="IPR036955">
    <property type="entry name" value="AP2/ERF_dom_sf"/>
</dbReference>
<gene>
    <name evidence="21" type="primary">Aste57867_14187</name>
    <name evidence="20" type="ORF">As57867_014136</name>
    <name evidence="21" type="ORF">ASTE57867_14187</name>
</gene>
<dbReference type="Pfam" id="PF00628">
    <property type="entry name" value="PHD"/>
    <property type="match status" value="1"/>
</dbReference>
<organism evidence="21 22">
    <name type="scientific">Aphanomyces stellatus</name>
    <dbReference type="NCBI Taxonomy" id="120398"/>
    <lineage>
        <taxon>Eukaryota</taxon>
        <taxon>Sar</taxon>
        <taxon>Stramenopiles</taxon>
        <taxon>Oomycota</taxon>
        <taxon>Saprolegniomycetes</taxon>
        <taxon>Saprolegniales</taxon>
        <taxon>Verrucalvaceae</taxon>
        <taxon>Aphanomyces</taxon>
    </lineage>
</organism>
<reference evidence="20" key="2">
    <citation type="submission" date="2019-06" db="EMBL/GenBank/DDBJ databases">
        <title>Genomics analysis of Aphanomyces spp. identifies a new class of oomycete effector associated with host adaptation.</title>
        <authorList>
            <person name="Gaulin E."/>
        </authorList>
    </citation>
    <scope>NUCLEOTIDE SEQUENCE</scope>
    <source>
        <strain evidence="20">CBS 578.67</strain>
    </source>
</reference>
<dbReference type="Pfam" id="PF03987">
    <property type="entry name" value="Autophagy_act_C"/>
    <property type="match status" value="1"/>
</dbReference>
<dbReference type="PROSITE" id="PS01359">
    <property type="entry name" value="ZF_PHD_1"/>
    <property type="match status" value="1"/>
</dbReference>
<evidence type="ECO:0000256" key="14">
    <source>
        <dbReference type="ARBA" id="ARBA00023163"/>
    </source>
</evidence>
<dbReference type="InterPro" id="IPR013083">
    <property type="entry name" value="Znf_RING/FYVE/PHD"/>
</dbReference>
<dbReference type="GO" id="GO:0044804">
    <property type="term" value="P:nucleophagy"/>
    <property type="evidence" value="ECO:0007669"/>
    <property type="project" value="TreeGrafter"/>
</dbReference>
<dbReference type="SUPFAM" id="SSF52768">
    <property type="entry name" value="Arginase/deacetylase"/>
    <property type="match status" value="1"/>
</dbReference>
<dbReference type="GO" id="GO:0000407">
    <property type="term" value="C:phagophore assembly site"/>
    <property type="evidence" value="ECO:0007669"/>
    <property type="project" value="TreeGrafter"/>
</dbReference>
<dbReference type="GO" id="GO:0003700">
    <property type="term" value="F:DNA-binding transcription factor activity"/>
    <property type="evidence" value="ECO:0007669"/>
    <property type="project" value="InterPro"/>
</dbReference>
<dbReference type="PROSITE" id="PS50016">
    <property type="entry name" value="ZF_PHD_2"/>
    <property type="match status" value="1"/>
</dbReference>
<dbReference type="GO" id="GO:0015031">
    <property type="term" value="P:protein transport"/>
    <property type="evidence" value="ECO:0007669"/>
    <property type="project" value="UniProtKB-KW"/>
</dbReference>
<dbReference type="Proteomes" id="UP000332933">
    <property type="component" value="Unassembled WGS sequence"/>
</dbReference>
<keyword evidence="12" id="KW-0805">Transcription regulation</keyword>
<keyword evidence="7 16" id="KW-0863">Zinc-finger</keyword>
<keyword evidence="5" id="KW-0963">Cytoplasm</keyword>
<dbReference type="InterPro" id="IPR023696">
    <property type="entry name" value="Ureohydrolase_dom_sf"/>
</dbReference>
<evidence type="ECO:0000256" key="17">
    <source>
        <dbReference type="SAM" id="MobiDB-lite"/>
    </source>
</evidence>
<keyword evidence="14" id="KW-0804">Transcription</keyword>
<dbReference type="GO" id="GO:0000422">
    <property type="term" value="P:autophagy of mitochondrion"/>
    <property type="evidence" value="ECO:0007669"/>
    <property type="project" value="TreeGrafter"/>
</dbReference>
<evidence type="ECO:0000256" key="11">
    <source>
        <dbReference type="ARBA" id="ARBA00023006"/>
    </source>
</evidence>
<reference evidence="21 22" key="1">
    <citation type="submission" date="2019-03" db="EMBL/GenBank/DDBJ databases">
        <authorList>
            <person name="Gaulin E."/>
            <person name="Dumas B."/>
        </authorList>
    </citation>
    <scope>NUCLEOTIDE SEQUENCE [LARGE SCALE GENOMIC DNA]</scope>
    <source>
        <strain evidence="21">CBS 568.67</strain>
    </source>
</reference>
<dbReference type="InterPro" id="IPR019786">
    <property type="entry name" value="Zinc_finger_PHD-type_CS"/>
</dbReference>
<dbReference type="GO" id="GO:0008270">
    <property type="term" value="F:zinc ion binding"/>
    <property type="evidence" value="ECO:0007669"/>
    <property type="project" value="UniProtKB-KW"/>
</dbReference>
<dbReference type="PANTHER" id="PTHR12866">
    <property type="entry name" value="UBIQUITIN-LIKE-CONJUGATING ENZYME ATG3"/>
    <property type="match status" value="1"/>
</dbReference>
<dbReference type="Gene3D" id="3.30.730.10">
    <property type="entry name" value="AP2/ERF domain"/>
    <property type="match status" value="2"/>
</dbReference>
<feature type="domain" description="AP2/ERF" evidence="19">
    <location>
        <begin position="108"/>
        <end position="178"/>
    </location>
</feature>
<dbReference type="GO" id="GO:0061723">
    <property type="term" value="P:glycophagy"/>
    <property type="evidence" value="ECO:0007669"/>
    <property type="project" value="TreeGrafter"/>
</dbReference>
<dbReference type="SUPFAM" id="SSF57903">
    <property type="entry name" value="FYVE/PHD zinc finger"/>
    <property type="match status" value="1"/>
</dbReference>
<feature type="domain" description="AP2/ERF" evidence="19">
    <location>
        <begin position="262"/>
        <end position="316"/>
    </location>
</feature>
<dbReference type="GO" id="GO:0019776">
    <property type="term" value="F:Atg8-family ligase activity"/>
    <property type="evidence" value="ECO:0007669"/>
    <property type="project" value="TreeGrafter"/>
</dbReference>
<evidence type="ECO:0000313" key="22">
    <source>
        <dbReference type="Proteomes" id="UP000332933"/>
    </source>
</evidence>
<evidence type="ECO:0000256" key="8">
    <source>
        <dbReference type="ARBA" id="ARBA00022786"/>
    </source>
</evidence>
<evidence type="ECO:0000259" key="19">
    <source>
        <dbReference type="PROSITE" id="PS51032"/>
    </source>
</evidence>
<evidence type="ECO:0000256" key="1">
    <source>
        <dbReference type="ARBA" id="ARBA00004123"/>
    </source>
</evidence>
<feature type="compositionally biased region" description="Basic and acidic residues" evidence="17">
    <location>
        <begin position="9"/>
        <end position="20"/>
    </location>
</feature>
<keyword evidence="4" id="KW-0813">Transport</keyword>
<proteinExistence type="inferred from homology"/>
<evidence type="ECO:0000256" key="6">
    <source>
        <dbReference type="ARBA" id="ARBA00022723"/>
    </source>
</evidence>
<dbReference type="InterPro" id="IPR019787">
    <property type="entry name" value="Znf_PHD-finger"/>
</dbReference>
<evidence type="ECO:0000256" key="9">
    <source>
        <dbReference type="ARBA" id="ARBA00022833"/>
    </source>
</evidence>
<dbReference type="EMBL" id="CAADRA010005549">
    <property type="protein sequence ID" value="VFT91012.1"/>
    <property type="molecule type" value="Genomic_DNA"/>
</dbReference>
<evidence type="ECO:0000256" key="4">
    <source>
        <dbReference type="ARBA" id="ARBA00022448"/>
    </source>
</evidence>
<dbReference type="Gene3D" id="3.30.40.10">
    <property type="entry name" value="Zinc/RING finger domain, C3HC4 (zinc finger)"/>
    <property type="match status" value="1"/>
</dbReference>
<keyword evidence="6" id="KW-0479">Metal-binding</keyword>
<dbReference type="SMART" id="SM00249">
    <property type="entry name" value="PHD"/>
    <property type="match status" value="1"/>
</dbReference>
<dbReference type="InterPro" id="IPR023801">
    <property type="entry name" value="His_deacetylse_dom"/>
</dbReference>
<keyword evidence="11" id="KW-0072">Autophagy</keyword>
<evidence type="ECO:0000256" key="15">
    <source>
        <dbReference type="ARBA" id="ARBA00023242"/>
    </source>
</evidence>
<evidence type="ECO:0000256" key="16">
    <source>
        <dbReference type="PROSITE-ProRule" id="PRU00146"/>
    </source>
</evidence>
<dbReference type="Pfam" id="PF00850">
    <property type="entry name" value="Hist_deacetyl"/>
    <property type="match status" value="1"/>
</dbReference>
<feature type="region of interest" description="Disordered" evidence="17">
    <location>
        <begin position="192"/>
        <end position="213"/>
    </location>
</feature>
<feature type="region of interest" description="Disordered" evidence="17">
    <location>
        <begin position="1"/>
        <end position="30"/>
    </location>
</feature>
<dbReference type="GO" id="GO:0000045">
    <property type="term" value="P:autophagosome assembly"/>
    <property type="evidence" value="ECO:0007669"/>
    <property type="project" value="TreeGrafter"/>
</dbReference>
<accession>A0A485L006</accession>
<protein>
    <submittedName>
        <fullName evidence="21">Aste57867_14187 protein</fullName>
    </submittedName>
</protein>
<dbReference type="PROSITE" id="PS51032">
    <property type="entry name" value="AP2_ERF"/>
    <property type="match status" value="2"/>
</dbReference>
<keyword evidence="22" id="KW-1185">Reference proteome</keyword>
<evidence type="ECO:0000256" key="13">
    <source>
        <dbReference type="ARBA" id="ARBA00023125"/>
    </source>
</evidence>
<dbReference type="PANTHER" id="PTHR12866:SF2">
    <property type="entry name" value="UBIQUITIN-LIKE-CONJUGATING ENZYME ATG3"/>
    <property type="match status" value="1"/>
</dbReference>
<dbReference type="InterPro" id="IPR037138">
    <property type="entry name" value="His_deacetylse_dom_sf"/>
</dbReference>
<keyword evidence="15" id="KW-0539">Nucleus</keyword>
<dbReference type="SMART" id="SM00380">
    <property type="entry name" value="AP2"/>
    <property type="match status" value="1"/>
</dbReference>
<keyword evidence="9" id="KW-0862">Zinc</keyword>
<keyword evidence="8" id="KW-0833">Ubl conjugation pathway</keyword>
<dbReference type="GO" id="GO:0003677">
    <property type="term" value="F:DNA binding"/>
    <property type="evidence" value="ECO:0007669"/>
    <property type="project" value="UniProtKB-KW"/>
</dbReference>
<dbReference type="CDD" id="cd15519">
    <property type="entry name" value="PHD1_Lid2p_like"/>
    <property type="match status" value="1"/>
</dbReference>
<dbReference type="GO" id="GO:0005634">
    <property type="term" value="C:nucleus"/>
    <property type="evidence" value="ECO:0007669"/>
    <property type="project" value="UniProtKB-SubCell"/>
</dbReference>
<dbReference type="InterPro" id="IPR016177">
    <property type="entry name" value="DNA-bd_dom_sf"/>
</dbReference>
<dbReference type="PRINTS" id="PR01270">
    <property type="entry name" value="HDASUPER"/>
</dbReference>
<dbReference type="GO" id="GO:0005829">
    <property type="term" value="C:cytosol"/>
    <property type="evidence" value="ECO:0007669"/>
    <property type="project" value="TreeGrafter"/>
</dbReference>
<evidence type="ECO:0000256" key="5">
    <source>
        <dbReference type="ARBA" id="ARBA00022490"/>
    </source>
</evidence>
<feature type="domain" description="PHD-type" evidence="18">
    <location>
        <begin position="29"/>
        <end position="81"/>
    </location>
</feature>
<evidence type="ECO:0000313" key="20">
    <source>
        <dbReference type="EMBL" id="KAF0694964.1"/>
    </source>
</evidence>
<dbReference type="InterPro" id="IPR001471">
    <property type="entry name" value="AP2/ERF_dom"/>
</dbReference>
<dbReference type="CDD" id="cd11599">
    <property type="entry name" value="HDAC_classII_2"/>
    <property type="match status" value="1"/>
</dbReference>
<dbReference type="InterPro" id="IPR001965">
    <property type="entry name" value="Znf_PHD"/>
</dbReference>
<dbReference type="OrthoDB" id="424012at2759"/>
<keyword evidence="13" id="KW-0238">DNA-binding</keyword>
<name>A0A485L006_9STRA</name>
<dbReference type="EMBL" id="VJMH01005528">
    <property type="protein sequence ID" value="KAF0694964.1"/>
    <property type="molecule type" value="Genomic_DNA"/>
</dbReference>